<dbReference type="AlphaFoldDB" id="A0A1I8FY17"/>
<reference evidence="2" key="1">
    <citation type="submission" date="2016-11" db="UniProtKB">
        <authorList>
            <consortium name="WormBaseParasite"/>
        </authorList>
    </citation>
    <scope>IDENTIFICATION</scope>
</reference>
<proteinExistence type="predicted"/>
<sequence>MLLLLSQFRVIDKYAHLLQTCEHSNCAKR</sequence>
<organism evidence="1 2">
    <name type="scientific">Macrostomum lignano</name>
    <dbReference type="NCBI Taxonomy" id="282301"/>
    <lineage>
        <taxon>Eukaryota</taxon>
        <taxon>Metazoa</taxon>
        <taxon>Spiralia</taxon>
        <taxon>Lophotrochozoa</taxon>
        <taxon>Platyhelminthes</taxon>
        <taxon>Rhabditophora</taxon>
        <taxon>Macrostomorpha</taxon>
        <taxon>Macrostomida</taxon>
        <taxon>Macrostomidae</taxon>
        <taxon>Macrostomum</taxon>
    </lineage>
</organism>
<evidence type="ECO:0000313" key="1">
    <source>
        <dbReference type="Proteomes" id="UP000095280"/>
    </source>
</evidence>
<name>A0A1I8FY17_9PLAT</name>
<accession>A0A1I8FY17</accession>
<keyword evidence="1" id="KW-1185">Reference proteome</keyword>
<dbReference type="Proteomes" id="UP000095280">
    <property type="component" value="Unplaced"/>
</dbReference>
<evidence type="ECO:0000313" key="2">
    <source>
        <dbReference type="WBParaSite" id="maker-uti_cns_0000323-snap-gene-1.24-mRNA-1"/>
    </source>
</evidence>
<dbReference type="WBParaSite" id="maker-uti_cns_0000323-snap-gene-1.24-mRNA-1">
    <property type="protein sequence ID" value="maker-uti_cns_0000323-snap-gene-1.24-mRNA-1"/>
    <property type="gene ID" value="maker-uti_cns_0000323-snap-gene-1.24"/>
</dbReference>
<protein>
    <submittedName>
        <fullName evidence="2">Orphan protein</fullName>
    </submittedName>
</protein>